<keyword evidence="5 6" id="KW-0472">Membrane</keyword>
<dbReference type="AlphaFoldDB" id="A0A2R3QE67"/>
<keyword evidence="8" id="KW-1185">Reference proteome</keyword>
<evidence type="ECO:0000256" key="3">
    <source>
        <dbReference type="ARBA" id="ARBA00022692"/>
    </source>
</evidence>
<dbReference type="OrthoDB" id="9804822at2"/>
<gene>
    <name evidence="7" type="ORF">C6568_13105</name>
</gene>
<dbReference type="EMBL" id="CP027667">
    <property type="protein sequence ID" value="AVO50086.1"/>
    <property type="molecule type" value="Genomic_DNA"/>
</dbReference>
<accession>A0A2R3QE67</accession>
<dbReference type="PANTHER" id="PTHR30086">
    <property type="entry name" value="ARGININE EXPORTER PROTEIN ARGO"/>
    <property type="match status" value="1"/>
</dbReference>
<dbReference type="KEGG" id="mela:C6568_13105"/>
<feature type="transmembrane region" description="Helical" evidence="6">
    <location>
        <begin position="160"/>
        <end position="186"/>
    </location>
</feature>
<evidence type="ECO:0000256" key="6">
    <source>
        <dbReference type="SAM" id="Phobius"/>
    </source>
</evidence>
<evidence type="ECO:0000256" key="2">
    <source>
        <dbReference type="ARBA" id="ARBA00022475"/>
    </source>
</evidence>
<feature type="transmembrane region" description="Helical" evidence="6">
    <location>
        <begin position="6"/>
        <end position="30"/>
    </location>
</feature>
<feature type="transmembrane region" description="Helical" evidence="6">
    <location>
        <begin position="72"/>
        <end position="92"/>
    </location>
</feature>
<dbReference type="GO" id="GO:0005886">
    <property type="term" value="C:plasma membrane"/>
    <property type="evidence" value="ECO:0007669"/>
    <property type="project" value="UniProtKB-SubCell"/>
</dbReference>
<sequence length="219" mass="22417">MPAAQSLIAFFGVAALLALTPGPDNLFVLVQSAQRGWRAGMCVVLGLCLGLVGHTAAVALGLAAVFAASSAAFTALKLCGAAYLAWLAWGALRAPAGGGEHAEPPVPGARPAGADARTGALRMVGRGVVMNLTNPKVLIFFLAFLPQFADPGRGPLAPQIMLLGLVFMLATLLVFGAIACFSGAFGALLQRSARAQRLLNRTAGLVFLGLALRLATAQR</sequence>
<name>A0A2R3QE67_9BURK</name>
<evidence type="ECO:0000313" key="8">
    <source>
        <dbReference type="Proteomes" id="UP000237925"/>
    </source>
</evidence>
<dbReference type="Proteomes" id="UP000237925">
    <property type="component" value="Chromosome"/>
</dbReference>
<proteinExistence type="predicted"/>
<dbReference type="InterPro" id="IPR001123">
    <property type="entry name" value="LeuE-type"/>
</dbReference>
<dbReference type="PANTHER" id="PTHR30086:SF20">
    <property type="entry name" value="ARGININE EXPORTER PROTEIN ARGO-RELATED"/>
    <property type="match status" value="1"/>
</dbReference>
<protein>
    <submittedName>
        <fullName evidence="7">Threonine transporter RhtB</fullName>
    </submittedName>
</protein>
<evidence type="ECO:0000256" key="5">
    <source>
        <dbReference type="ARBA" id="ARBA00023136"/>
    </source>
</evidence>
<keyword evidence="2" id="KW-1003">Cell membrane</keyword>
<feature type="transmembrane region" description="Helical" evidence="6">
    <location>
        <begin position="42"/>
        <end position="66"/>
    </location>
</feature>
<organism evidence="7 8">
    <name type="scientific">Melaminivora suipulveris</name>
    <dbReference type="NCBI Taxonomy" id="2109913"/>
    <lineage>
        <taxon>Bacteria</taxon>
        <taxon>Pseudomonadati</taxon>
        <taxon>Pseudomonadota</taxon>
        <taxon>Betaproteobacteria</taxon>
        <taxon>Burkholderiales</taxon>
        <taxon>Comamonadaceae</taxon>
        <taxon>Melaminivora</taxon>
    </lineage>
</organism>
<feature type="transmembrane region" description="Helical" evidence="6">
    <location>
        <begin position="198"/>
        <end position="216"/>
    </location>
</feature>
<evidence type="ECO:0000256" key="1">
    <source>
        <dbReference type="ARBA" id="ARBA00004651"/>
    </source>
</evidence>
<dbReference type="Pfam" id="PF01810">
    <property type="entry name" value="LysE"/>
    <property type="match status" value="1"/>
</dbReference>
<dbReference type="GO" id="GO:0015171">
    <property type="term" value="F:amino acid transmembrane transporter activity"/>
    <property type="evidence" value="ECO:0007669"/>
    <property type="project" value="TreeGrafter"/>
</dbReference>
<dbReference type="PIRSF" id="PIRSF006324">
    <property type="entry name" value="LeuE"/>
    <property type="match status" value="1"/>
</dbReference>
<keyword evidence="3 6" id="KW-0812">Transmembrane</keyword>
<evidence type="ECO:0000256" key="4">
    <source>
        <dbReference type="ARBA" id="ARBA00022989"/>
    </source>
</evidence>
<evidence type="ECO:0000313" key="7">
    <source>
        <dbReference type="EMBL" id="AVO50086.1"/>
    </source>
</evidence>
<reference evidence="7 8" key="1">
    <citation type="submission" date="2018-03" db="EMBL/GenBank/DDBJ databases">
        <title>Genome sequencing of Melaminivora sp.</title>
        <authorList>
            <person name="Kim S.-J."/>
            <person name="Heo J."/>
            <person name="Ahn J.-H."/>
            <person name="Kwon S.-W."/>
        </authorList>
    </citation>
    <scope>NUCLEOTIDE SEQUENCE [LARGE SCALE GENOMIC DNA]</scope>
    <source>
        <strain evidence="7 8">SC2-9</strain>
    </source>
</reference>
<feature type="transmembrane region" description="Helical" evidence="6">
    <location>
        <begin position="128"/>
        <end position="148"/>
    </location>
</feature>
<keyword evidence="4 6" id="KW-1133">Transmembrane helix</keyword>
<dbReference type="RefSeq" id="WP_106684513.1">
    <property type="nucleotide sequence ID" value="NZ_CP027667.1"/>
</dbReference>
<comment type="subcellular location">
    <subcellularLocation>
        <location evidence="1">Cell membrane</location>
        <topology evidence="1">Multi-pass membrane protein</topology>
    </subcellularLocation>
</comment>